<dbReference type="AlphaFoldDB" id="R7Y9U0"/>
<dbReference type="PATRIC" id="fig|1316928.3.peg.2121"/>
<proteinExistence type="predicted"/>
<dbReference type="RefSeq" id="WP_010842534.1">
    <property type="nucleotide sequence ID" value="NZ_AQPW01000010.1"/>
</dbReference>
<gene>
    <name evidence="3" type="ORF">GTC6_10566</name>
</gene>
<evidence type="ECO:0000313" key="4">
    <source>
        <dbReference type="Proteomes" id="UP000013569"/>
    </source>
</evidence>
<organism evidence="3 4">
    <name type="scientific">Gordonia terrae C-6</name>
    <dbReference type="NCBI Taxonomy" id="1316928"/>
    <lineage>
        <taxon>Bacteria</taxon>
        <taxon>Bacillati</taxon>
        <taxon>Actinomycetota</taxon>
        <taxon>Actinomycetes</taxon>
        <taxon>Mycobacteriales</taxon>
        <taxon>Gordoniaceae</taxon>
        <taxon>Gordonia</taxon>
    </lineage>
</organism>
<dbReference type="GO" id="GO:0003677">
    <property type="term" value="F:DNA binding"/>
    <property type="evidence" value="ECO:0007669"/>
    <property type="project" value="UniProtKB-KW"/>
</dbReference>
<evidence type="ECO:0000313" key="3">
    <source>
        <dbReference type="EMBL" id="EON32796.1"/>
    </source>
</evidence>
<dbReference type="InterPro" id="IPR001647">
    <property type="entry name" value="HTH_TetR"/>
</dbReference>
<evidence type="ECO:0000259" key="2">
    <source>
        <dbReference type="Pfam" id="PF00440"/>
    </source>
</evidence>
<dbReference type="SUPFAM" id="SSF46689">
    <property type="entry name" value="Homeodomain-like"/>
    <property type="match status" value="1"/>
</dbReference>
<dbReference type="Pfam" id="PF00440">
    <property type="entry name" value="TetR_N"/>
    <property type="match status" value="1"/>
</dbReference>
<accession>R7Y9U0</accession>
<evidence type="ECO:0000256" key="1">
    <source>
        <dbReference type="ARBA" id="ARBA00023125"/>
    </source>
</evidence>
<dbReference type="Proteomes" id="UP000013569">
    <property type="component" value="Unassembled WGS sequence"/>
</dbReference>
<sequence length="65" mass="7134">MTQALGDIAVRADVSRSTLHRHFPDRQSLVTRAQSEGTIADDLETRWLVGAHRLFAAAPPPGGRR</sequence>
<dbReference type="InterPro" id="IPR009057">
    <property type="entry name" value="Homeodomain-like_sf"/>
</dbReference>
<protein>
    <recommendedName>
        <fullName evidence="2">HTH tetR-type domain-containing protein</fullName>
    </recommendedName>
</protein>
<reference evidence="3 4" key="1">
    <citation type="journal article" date="2013" name="Genome Announc.">
        <title>Draft Genome Sequence of a Benzothiophene-Desulfurizing Bacterium, Gordona terrae Strain C-6.</title>
        <authorList>
            <person name="Wang W."/>
            <person name="Ma T."/>
            <person name="Ren Y."/>
            <person name="Li G."/>
        </authorList>
    </citation>
    <scope>NUCLEOTIDE SEQUENCE [LARGE SCALE GENOMIC DNA]</scope>
    <source>
        <strain evidence="3 4">C-6</strain>
    </source>
</reference>
<dbReference type="Gene3D" id="1.10.357.10">
    <property type="entry name" value="Tetracycline Repressor, domain 2"/>
    <property type="match status" value="1"/>
</dbReference>
<name>R7Y9U0_9ACTN</name>
<dbReference type="EMBL" id="AQPW01000010">
    <property type="protein sequence ID" value="EON32796.1"/>
    <property type="molecule type" value="Genomic_DNA"/>
</dbReference>
<keyword evidence="1" id="KW-0238">DNA-binding</keyword>
<comment type="caution">
    <text evidence="3">The sequence shown here is derived from an EMBL/GenBank/DDBJ whole genome shotgun (WGS) entry which is preliminary data.</text>
</comment>
<feature type="domain" description="HTH tetR-type" evidence="2">
    <location>
        <begin position="6"/>
        <end position="31"/>
    </location>
</feature>